<evidence type="ECO:0000313" key="2">
    <source>
        <dbReference type="Proteomes" id="UP001151760"/>
    </source>
</evidence>
<proteinExistence type="predicted"/>
<reference evidence="1" key="1">
    <citation type="journal article" date="2022" name="Int. J. Mol. Sci.">
        <title>Draft Genome of Tanacetum Coccineum: Genomic Comparison of Closely Related Tanacetum-Family Plants.</title>
        <authorList>
            <person name="Yamashiro T."/>
            <person name="Shiraishi A."/>
            <person name="Nakayama K."/>
            <person name="Satake H."/>
        </authorList>
    </citation>
    <scope>NUCLEOTIDE SEQUENCE</scope>
</reference>
<reference evidence="1" key="2">
    <citation type="submission" date="2022-01" db="EMBL/GenBank/DDBJ databases">
        <authorList>
            <person name="Yamashiro T."/>
            <person name="Shiraishi A."/>
            <person name="Satake H."/>
            <person name="Nakayama K."/>
        </authorList>
    </citation>
    <scope>NUCLEOTIDE SEQUENCE</scope>
</reference>
<protein>
    <submittedName>
        <fullName evidence="1">Uncharacterized protein</fullName>
    </submittedName>
</protein>
<dbReference type="EMBL" id="BQNB010012404">
    <property type="protein sequence ID" value="GJT03168.1"/>
    <property type="molecule type" value="Genomic_DNA"/>
</dbReference>
<accession>A0ABQ5APT8</accession>
<name>A0ABQ5APT8_9ASTR</name>
<keyword evidence="2" id="KW-1185">Reference proteome</keyword>
<organism evidence="1 2">
    <name type="scientific">Tanacetum coccineum</name>
    <dbReference type="NCBI Taxonomy" id="301880"/>
    <lineage>
        <taxon>Eukaryota</taxon>
        <taxon>Viridiplantae</taxon>
        <taxon>Streptophyta</taxon>
        <taxon>Embryophyta</taxon>
        <taxon>Tracheophyta</taxon>
        <taxon>Spermatophyta</taxon>
        <taxon>Magnoliopsida</taxon>
        <taxon>eudicotyledons</taxon>
        <taxon>Gunneridae</taxon>
        <taxon>Pentapetalae</taxon>
        <taxon>asterids</taxon>
        <taxon>campanulids</taxon>
        <taxon>Asterales</taxon>
        <taxon>Asteraceae</taxon>
        <taxon>Asteroideae</taxon>
        <taxon>Anthemideae</taxon>
        <taxon>Anthemidinae</taxon>
        <taxon>Tanacetum</taxon>
    </lineage>
</organism>
<evidence type="ECO:0000313" key="1">
    <source>
        <dbReference type="EMBL" id="GJT03168.1"/>
    </source>
</evidence>
<sequence>MFPATTLCWVCPAFPTTLHLRESPVSALQSWSDDHPSCKLLHLGGKDLHVFVTLGTQRQSSDILSILLPLLGTFWNTSKLVLKSSTNTPHTIGALDLKIPHLSLNLLDLTPLGLS</sequence>
<dbReference type="Proteomes" id="UP001151760">
    <property type="component" value="Unassembled WGS sequence"/>
</dbReference>
<gene>
    <name evidence="1" type="ORF">Tco_0824337</name>
</gene>
<comment type="caution">
    <text evidence="1">The sequence shown here is derived from an EMBL/GenBank/DDBJ whole genome shotgun (WGS) entry which is preliminary data.</text>
</comment>